<dbReference type="InterPro" id="IPR000504">
    <property type="entry name" value="RRM_dom"/>
</dbReference>
<dbReference type="Gene3D" id="3.30.70.330">
    <property type="match status" value="3"/>
</dbReference>
<comment type="similarity">
    <text evidence="2">Belongs to the RRM elav family.</text>
</comment>
<feature type="compositionally biased region" description="Low complexity" evidence="7">
    <location>
        <begin position="42"/>
        <end position="62"/>
    </location>
</feature>
<dbReference type="CDD" id="cd12650">
    <property type="entry name" value="RRM1_Hu"/>
    <property type="match status" value="1"/>
</dbReference>
<dbReference type="NCBIfam" id="TIGR01661">
    <property type="entry name" value="ELAV_HUD_SF"/>
    <property type="match status" value="1"/>
</dbReference>
<protein>
    <submittedName>
        <fullName evidence="9">(pine wood nematode) hypothetical protein</fullName>
    </submittedName>
</protein>
<evidence type="ECO:0000313" key="9">
    <source>
        <dbReference type="EMBL" id="CAD5217942.1"/>
    </source>
</evidence>
<dbReference type="GO" id="GO:0008266">
    <property type="term" value="F:poly(U) RNA binding"/>
    <property type="evidence" value="ECO:0007669"/>
    <property type="project" value="UniProtKB-ARBA"/>
</dbReference>
<dbReference type="InterPro" id="IPR035979">
    <property type="entry name" value="RBD_domain_sf"/>
</dbReference>
<dbReference type="EMBL" id="CAJFDI010000002">
    <property type="protein sequence ID" value="CAD5217942.1"/>
    <property type="molecule type" value="Genomic_DNA"/>
</dbReference>
<dbReference type="Proteomes" id="UP000659654">
    <property type="component" value="Unassembled WGS sequence"/>
</dbReference>
<dbReference type="FunFam" id="3.30.70.330:FF:000205">
    <property type="entry name" value="Sex lethal, isoform B"/>
    <property type="match status" value="1"/>
</dbReference>
<evidence type="ECO:0000256" key="7">
    <source>
        <dbReference type="SAM" id="MobiDB-lite"/>
    </source>
</evidence>
<dbReference type="PANTHER" id="PTHR10352">
    <property type="entry name" value="EUKARYOTIC TRANSLATION INITIATION FACTOR 3 SUBUNIT G"/>
    <property type="match status" value="1"/>
</dbReference>
<evidence type="ECO:0000256" key="4">
    <source>
        <dbReference type="ARBA" id="ARBA00022884"/>
    </source>
</evidence>
<feature type="region of interest" description="Disordered" evidence="7">
    <location>
        <begin position="42"/>
        <end position="64"/>
    </location>
</feature>
<dbReference type="InterPro" id="IPR006548">
    <property type="entry name" value="ELAD_HU_SF"/>
</dbReference>
<keyword evidence="4 6" id="KW-0694">RNA-binding</keyword>
<dbReference type="FunFam" id="3.30.70.330:FF:000383">
    <property type="entry name" value="Sex lethal, isoform D"/>
    <property type="match status" value="1"/>
</dbReference>
<organism evidence="9 10">
    <name type="scientific">Bursaphelenchus xylophilus</name>
    <name type="common">Pinewood nematode worm</name>
    <name type="synonym">Aphelenchoides xylophilus</name>
    <dbReference type="NCBI Taxonomy" id="6326"/>
    <lineage>
        <taxon>Eukaryota</taxon>
        <taxon>Metazoa</taxon>
        <taxon>Ecdysozoa</taxon>
        <taxon>Nematoda</taxon>
        <taxon>Chromadorea</taxon>
        <taxon>Rhabditida</taxon>
        <taxon>Tylenchina</taxon>
        <taxon>Tylenchomorpha</taxon>
        <taxon>Aphelenchoidea</taxon>
        <taxon>Aphelenchoididae</taxon>
        <taxon>Bursaphelenchus</taxon>
    </lineage>
</organism>
<dbReference type="InterPro" id="IPR034775">
    <property type="entry name" value="Elav_RRM1"/>
</dbReference>
<evidence type="ECO:0000256" key="6">
    <source>
        <dbReference type="PROSITE-ProRule" id="PRU00176"/>
    </source>
</evidence>
<dbReference type="SMART" id="SM00360">
    <property type="entry name" value="RRM"/>
    <property type="match status" value="3"/>
</dbReference>
<dbReference type="InterPro" id="IPR002343">
    <property type="entry name" value="Hud_Sxl_RNA"/>
</dbReference>
<evidence type="ECO:0000313" key="10">
    <source>
        <dbReference type="Proteomes" id="UP000659654"/>
    </source>
</evidence>
<sequence length="471" mass="50133">MLLASAGDFEANRGDKEYMAQLLAAQQQAAAALGQQCQDQMKDSVATSASPSSSSDSGSNLKASDKGILESKTNLIINYLPQTMSQDEVRSLFASMGPIESCKLVRDKTTGQSLGYAFVNYCNPDDASRARQSLNGLRLQNKTIKVSLARPSHETIKGANLYVSGLPKTLTQPELEKLFSGYGNIITSRILSDNVTGLSKGVGFVRFDRKSEAEIAIDKMNGTTPPGFTEPLQVKFANNPAAATQKNILQVSDLMTQAALAPIAALQSVAALNSVQRPAVGAIRHTPQLGQLRYSPLAAPNQMTPSTVASLAGATFCPTPTADLLTTQAILQQLTAAQNQQQQFAALNAAALASQQQAAQAVVSAVPNVQSVAAPKVPSPATNSANGGFCIFVFNLCPETDEPTLWRLFGPFGAVLHVNVMKEYNKCKGYAFVTMANYEDAVNAITNLNGTQLGNRTLQISFKSAQNAMYR</sequence>
<accession>A0A7I8WZ05</accession>
<dbReference type="PROSITE" id="PS50102">
    <property type="entry name" value="RRM"/>
    <property type="match status" value="3"/>
</dbReference>
<evidence type="ECO:0000256" key="2">
    <source>
        <dbReference type="ARBA" id="ARBA00006266"/>
    </source>
</evidence>
<dbReference type="Pfam" id="PF00076">
    <property type="entry name" value="RRM_1"/>
    <property type="match status" value="3"/>
</dbReference>
<dbReference type="SUPFAM" id="SSF54928">
    <property type="entry name" value="RNA-binding domain, RBD"/>
    <property type="match status" value="2"/>
</dbReference>
<keyword evidence="3" id="KW-0677">Repeat</keyword>
<dbReference type="SMR" id="A0A7I8WZ05"/>
<dbReference type="GO" id="GO:0005634">
    <property type="term" value="C:nucleus"/>
    <property type="evidence" value="ECO:0007669"/>
    <property type="project" value="UniProtKB-SubCell"/>
</dbReference>
<comment type="caution">
    <text evidence="9">The sequence shown here is derived from an EMBL/GenBank/DDBJ whole genome shotgun (WGS) entry which is preliminary data.</text>
</comment>
<proteinExistence type="inferred from homology"/>
<keyword evidence="5" id="KW-0539">Nucleus</keyword>
<dbReference type="EMBL" id="CAJFCV020000002">
    <property type="protein sequence ID" value="CAG9102127.1"/>
    <property type="molecule type" value="Genomic_DNA"/>
</dbReference>
<dbReference type="PRINTS" id="PR00961">
    <property type="entry name" value="HUDSXLRNA"/>
</dbReference>
<dbReference type="Proteomes" id="UP000582659">
    <property type="component" value="Unassembled WGS sequence"/>
</dbReference>
<evidence type="ECO:0000259" key="8">
    <source>
        <dbReference type="PROSITE" id="PS50102"/>
    </source>
</evidence>
<evidence type="ECO:0000256" key="5">
    <source>
        <dbReference type="ARBA" id="ARBA00023242"/>
    </source>
</evidence>
<evidence type="ECO:0000256" key="1">
    <source>
        <dbReference type="ARBA" id="ARBA00004123"/>
    </source>
</evidence>
<reference evidence="9" key="1">
    <citation type="submission" date="2020-09" db="EMBL/GenBank/DDBJ databases">
        <authorList>
            <person name="Kikuchi T."/>
        </authorList>
    </citation>
    <scope>NUCLEOTIDE SEQUENCE</scope>
    <source>
        <strain evidence="9">Ka4C1</strain>
    </source>
</reference>
<comment type="subcellular location">
    <subcellularLocation>
        <location evidence="1">Nucleus</location>
    </subcellularLocation>
</comment>
<dbReference type="GO" id="GO:0050686">
    <property type="term" value="P:negative regulation of mRNA processing"/>
    <property type="evidence" value="ECO:0007669"/>
    <property type="project" value="UniProtKB-ARBA"/>
</dbReference>
<feature type="domain" description="RRM" evidence="8">
    <location>
        <begin position="73"/>
        <end position="151"/>
    </location>
</feature>
<dbReference type="InterPro" id="IPR012677">
    <property type="entry name" value="Nucleotide-bd_a/b_plait_sf"/>
</dbReference>
<feature type="domain" description="RRM" evidence="8">
    <location>
        <begin position="389"/>
        <end position="465"/>
    </location>
</feature>
<dbReference type="GO" id="GO:0003729">
    <property type="term" value="F:mRNA binding"/>
    <property type="evidence" value="ECO:0007669"/>
    <property type="project" value="UniProtKB-ARBA"/>
</dbReference>
<feature type="domain" description="RRM" evidence="8">
    <location>
        <begin position="159"/>
        <end position="239"/>
    </location>
</feature>
<dbReference type="CDD" id="cd12377">
    <property type="entry name" value="RRM3_Hu"/>
    <property type="match status" value="1"/>
</dbReference>
<dbReference type="OrthoDB" id="5916671at2759"/>
<dbReference type="CDD" id="cd12652">
    <property type="entry name" value="RRM2_Hu"/>
    <property type="match status" value="1"/>
</dbReference>
<dbReference type="GO" id="GO:0009967">
    <property type="term" value="P:positive regulation of signal transduction"/>
    <property type="evidence" value="ECO:0007669"/>
    <property type="project" value="UniProtKB-ARBA"/>
</dbReference>
<dbReference type="GO" id="GO:0010629">
    <property type="term" value="P:negative regulation of gene expression"/>
    <property type="evidence" value="ECO:0007669"/>
    <property type="project" value="UniProtKB-ARBA"/>
</dbReference>
<dbReference type="GO" id="GO:0005737">
    <property type="term" value="C:cytoplasm"/>
    <property type="evidence" value="ECO:0007669"/>
    <property type="project" value="UniProtKB-ARBA"/>
</dbReference>
<dbReference type="GO" id="GO:1990904">
    <property type="term" value="C:ribonucleoprotein complex"/>
    <property type="evidence" value="ECO:0007669"/>
    <property type="project" value="InterPro"/>
</dbReference>
<evidence type="ECO:0000256" key="3">
    <source>
        <dbReference type="ARBA" id="ARBA00022737"/>
    </source>
</evidence>
<dbReference type="AlphaFoldDB" id="A0A7I8WZ05"/>
<gene>
    <name evidence="9" type="ORF">BXYJ_LOCUS5335</name>
</gene>
<name>A0A7I8WZ05_BURXY</name>
<keyword evidence="10" id="KW-1185">Reference proteome</keyword>